<comment type="caution">
    <text evidence="2">The sequence shown here is derived from an EMBL/GenBank/DDBJ whole genome shotgun (WGS) entry which is preliminary data.</text>
</comment>
<evidence type="ECO:0000313" key="3">
    <source>
        <dbReference type="Proteomes" id="UP001066276"/>
    </source>
</evidence>
<proteinExistence type="predicted"/>
<feature type="region of interest" description="Disordered" evidence="1">
    <location>
        <begin position="106"/>
        <end position="147"/>
    </location>
</feature>
<dbReference type="AlphaFoldDB" id="A0AAV7R5P1"/>
<feature type="region of interest" description="Disordered" evidence="1">
    <location>
        <begin position="39"/>
        <end position="70"/>
    </location>
</feature>
<evidence type="ECO:0000313" key="2">
    <source>
        <dbReference type="EMBL" id="KAJ1147465.1"/>
    </source>
</evidence>
<name>A0AAV7R5P1_PLEWA</name>
<gene>
    <name evidence="2" type="ORF">NDU88_000329</name>
</gene>
<organism evidence="2 3">
    <name type="scientific">Pleurodeles waltl</name>
    <name type="common">Iberian ribbed newt</name>
    <dbReference type="NCBI Taxonomy" id="8319"/>
    <lineage>
        <taxon>Eukaryota</taxon>
        <taxon>Metazoa</taxon>
        <taxon>Chordata</taxon>
        <taxon>Craniata</taxon>
        <taxon>Vertebrata</taxon>
        <taxon>Euteleostomi</taxon>
        <taxon>Amphibia</taxon>
        <taxon>Batrachia</taxon>
        <taxon>Caudata</taxon>
        <taxon>Salamandroidea</taxon>
        <taxon>Salamandridae</taxon>
        <taxon>Pleurodelinae</taxon>
        <taxon>Pleurodeles</taxon>
    </lineage>
</organism>
<sequence>MFQKHAPGAQDLLPEEDFKQHRAAGGMFQKHAPGARTCFQHGPASRRGLPTAQGSRRNVPEARTGSTDLLPEEDFLQHRAAGGMFQKQPPGALTCFQKRTSYSTGQWEECSRSKHREHGPASRRGLPTAQGSGRNVPEASTRSTDLLPEEDFLQHRAAGGMFQKHAARPQGLLPEEDFLQHRAAGGMFQKHAARPKGLLPEEDFLQHSAAGGLFQKHAPGAQDLLPE</sequence>
<accession>A0AAV7R5P1</accession>
<dbReference type="EMBL" id="JANPWB010000009">
    <property type="protein sequence ID" value="KAJ1147465.1"/>
    <property type="molecule type" value="Genomic_DNA"/>
</dbReference>
<evidence type="ECO:0000256" key="1">
    <source>
        <dbReference type="SAM" id="MobiDB-lite"/>
    </source>
</evidence>
<keyword evidence="3" id="KW-1185">Reference proteome</keyword>
<feature type="compositionally biased region" description="Polar residues" evidence="1">
    <location>
        <begin position="129"/>
        <end position="144"/>
    </location>
</feature>
<dbReference type="Proteomes" id="UP001066276">
    <property type="component" value="Chromosome 5"/>
</dbReference>
<protein>
    <submittedName>
        <fullName evidence="2">Uncharacterized protein</fullName>
    </submittedName>
</protein>
<reference evidence="2" key="1">
    <citation type="journal article" date="2022" name="bioRxiv">
        <title>Sequencing and chromosome-scale assembly of the giantPleurodeles waltlgenome.</title>
        <authorList>
            <person name="Brown T."/>
            <person name="Elewa A."/>
            <person name="Iarovenko S."/>
            <person name="Subramanian E."/>
            <person name="Araus A.J."/>
            <person name="Petzold A."/>
            <person name="Susuki M."/>
            <person name="Suzuki K.-i.T."/>
            <person name="Hayashi T."/>
            <person name="Toyoda A."/>
            <person name="Oliveira C."/>
            <person name="Osipova E."/>
            <person name="Leigh N.D."/>
            <person name="Simon A."/>
            <person name="Yun M.H."/>
        </authorList>
    </citation>
    <scope>NUCLEOTIDE SEQUENCE</scope>
    <source>
        <strain evidence="2">20211129_DDA</strain>
        <tissue evidence="2">Liver</tissue>
    </source>
</reference>